<dbReference type="CDD" id="cd24028">
    <property type="entry name" value="ASKHA_NBD_HSP70_HSPA1-like"/>
    <property type="match status" value="1"/>
</dbReference>
<dbReference type="GeneID" id="9821232"/>
<evidence type="ECO:0000256" key="1">
    <source>
        <dbReference type="ARBA" id="ARBA00007381"/>
    </source>
</evidence>
<evidence type="ECO:0000313" key="6">
    <source>
        <dbReference type="Proteomes" id="UP000008281"/>
    </source>
</evidence>
<evidence type="ECO:0000256" key="4">
    <source>
        <dbReference type="RuleBase" id="RU003322"/>
    </source>
</evidence>
<dbReference type="Pfam" id="PF00012">
    <property type="entry name" value="HSP70"/>
    <property type="match status" value="1"/>
</dbReference>
<keyword evidence="2 4" id="KW-0547">Nucleotide-binding</keyword>
<comment type="similarity">
    <text evidence="1 4">Belongs to the heat shock protein 70 family.</text>
</comment>
<dbReference type="GO" id="GO:0006950">
    <property type="term" value="P:response to stress"/>
    <property type="evidence" value="ECO:0007669"/>
    <property type="project" value="UniProtKB-ARBA"/>
</dbReference>
<proteinExistence type="inferred from homology"/>
<dbReference type="SUPFAM" id="SSF53067">
    <property type="entry name" value="Actin-like ATPase domain"/>
    <property type="match status" value="2"/>
</dbReference>
<protein>
    <submittedName>
        <fullName evidence="5">Uncharacterized protein</fullName>
    </submittedName>
</protein>
<dbReference type="Gene3D" id="3.30.30.30">
    <property type="match status" value="1"/>
</dbReference>
<keyword evidence="3 4" id="KW-0067">ATP-binding</keyword>
<organism evidence="6">
    <name type="scientific">Caenorhabditis remanei</name>
    <name type="common">Caenorhabditis vulgaris</name>
    <dbReference type="NCBI Taxonomy" id="31234"/>
    <lineage>
        <taxon>Eukaryota</taxon>
        <taxon>Metazoa</taxon>
        <taxon>Ecdysozoa</taxon>
        <taxon>Nematoda</taxon>
        <taxon>Chromadorea</taxon>
        <taxon>Rhabditida</taxon>
        <taxon>Rhabditina</taxon>
        <taxon>Rhabditomorpha</taxon>
        <taxon>Rhabditoidea</taxon>
        <taxon>Rhabditidae</taxon>
        <taxon>Peloderinae</taxon>
        <taxon>Caenorhabditis</taxon>
    </lineage>
</organism>
<dbReference type="STRING" id="31234.E3M3N1"/>
<dbReference type="Gene3D" id="3.90.640.10">
    <property type="entry name" value="Actin, Chain A, domain 4"/>
    <property type="match status" value="1"/>
</dbReference>
<dbReference type="Gene3D" id="2.60.34.10">
    <property type="entry name" value="Substrate Binding Domain Of DNAk, Chain A, domain 1"/>
    <property type="match status" value="1"/>
</dbReference>
<dbReference type="PROSITE" id="PS01036">
    <property type="entry name" value="HSP70_3"/>
    <property type="match status" value="1"/>
</dbReference>
<dbReference type="Gene3D" id="3.30.420.40">
    <property type="match status" value="2"/>
</dbReference>
<dbReference type="EMBL" id="DS268423">
    <property type="protein sequence ID" value="EFO90582.1"/>
    <property type="molecule type" value="Genomic_DNA"/>
</dbReference>
<dbReference type="FunFam" id="3.90.640.10:FF:000010">
    <property type="entry name" value="heat shock 70 kDa protein 14"/>
    <property type="match status" value="1"/>
</dbReference>
<dbReference type="PANTHER" id="PTHR19375">
    <property type="entry name" value="HEAT SHOCK PROTEIN 70KDA"/>
    <property type="match status" value="1"/>
</dbReference>
<dbReference type="GO" id="GO:0005524">
    <property type="term" value="F:ATP binding"/>
    <property type="evidence" value="ECO:0007669"/>
    <property type="project" value="UniProtKB-KW"/>
</dbReference>
<dbReference type="InterPro" id="IPR013126">
    <property type="entry name" value="Hsp_70_fam"/>
</dbReference>
<evidence type="ECO:0000256" key="2">
    <source>
        <dbReference type="ARBA" id="ARBA00022741"/>
    </source>
</evidence>
<evidence type="ECO:0000313" key="5">
    <source>
        <dbReference type="EMBL" id="EFO90582.1"/>
    </source>
</evidence>
<dbReference type="OrthoDB" id="2401965at2759"/>
<dbReference type="InParanoid" id="E3M3N1"/>
<reference evidence="5" key="1">
    <citation type="submission" date="2007-07" db="EMBL/GenBank/DDBJ databases">
        <title>PCAP assembly of the Caenorhabditis remanei genome.</title>
        <authorList>
            <consortium name="The Caenorhabditis remanei Sequencing Consortium"/>
            <person name="Wilson R.K."/>
        </authorList>
    </citation>
    <scope>NUCLEOTIDE SEQUENCE [LARGE SCALE GENOMIC DNA]</scope>
    <source>
        <strain evidence="5">PB4641</strain>
    </source>
</reference>
<dbReference type="FunFam" id="3.30.30.30:FF:000005">
    <property type="entry name" value="Heat shock protein ssb1"/>
    <property type="match status" value="1"/>
</dbReference>
<gene>
    <name evidence="5" type="ORF">CRE_07988</name>
</gene>
<name>E3M3N1_CAERE</name>
<dbReference type="GO" id="GO:0140662">
    <property type="term" value="F:ATP-dependent protein folding chaperone"/>
    <property type="evidence" value="ECO:0007669"/>
    <property type="project" value="InterPro"/>
</dbReference>
<dbReference type="SUPFAM" id="SSF100920">
    <property type="entry name" value="Heat shock protein 70kD (HSP70), peptide-binding domain"/>
    <property type="match status" value="1"/>
</dbReference>
<dbReference type="AlphaFoldDB" id="E3M3N1"/>
<dbReference type="eggNOG" id="KOG0101">
    <property type="taxonomic scope" value="Eukaryota"/>
</dbReference>
<dbReference type="RefSeq" id="XP_003109217.2">
    <property type="nucleotide sequence ID" value="XM_003109169.2"/>
</dbReference>
<keyword evidence="6" id="KW-1185">Reference proteome</keyword>
<dbReference type="HOGENOM" id="CLU_005965_0_1_1"/>
<dbReference type="InterPro" id="IPR029047">
    <property type="entry name" value="HSP70_peptide-bd_sf"/>
</dbReference>
<accession>E3M3N1</accession>
<dbReference type="Proteomes" id="UP000008281">
    <property type="component" value="Unassembled WGS sequence"/>
</dbReference>
<dbReference type="PRINTS" id="PR00301">
    <property type="entry name" value="HEATSHOCK70"/>
</dbReference>
<dbReference type="InterPro" id="IPR043129">
    <property type="entry name" value="ATPase_NBD"/>
</dbReference>
<dbReference type="KEGG" id="crq:GCK72_000511"/>
<sequence length="611" mass="68658">MNPRSVIGIDVGTTKSCVAVFKDGIVQVIPNKQGNRTTPSMVAFHKNDVLAGELAKLQIDENPENTVVGLNRLIGRNIDDPLLQANIKNYPFRVIIEEENTPKIEVKYRKEVKQYSTEKLNALMIFKLKSMAERYLESPVTDAVISVPSHFNNSQRQAVIDSSKQAGLNVIRIVNDTTLAAIAYGRIQKILPMEQNILVYDLGGGTLSVAILHLDEIYKVKASSGNVDLGGEDFLDRIVKHFVEEIKITYHKDITQCPTALQRLRNECEAAKKALSSYSKIGVHINQLFEGIDFESIVSREQFEFLCEDLFRKTLDPVLEVLRLAKMSMREIDEVILVGGSTRIPKIQQLLSEFFNGKPLNKSLNAEEAIAHGAAIHAAMCSDHNQFKDLLVLDVSSLSIGVDNGKGIMDPVIRKSTGIPTTVSRRYETVQSDQSELIVQVWEGEDFKTKLNHLVGNFKISGIQPSPVGTILIESSFNIDVNGILTISATEYPTGNHLCVTRSQEPVQLSAMAVSIENEKIRRIRMEQERKRAAKRREQFKKIATDFKELMIREPKNIIKNCDKMLEWLEENQDCSESEVKHKFKGALGYLDRRIAKFSKTSGTDRYSHGK</sequence>
<dbReference type="InterPro" id="IPR018181">
    <property type="entry name" value="Heat_shock_70_CS"/>
</dbReference>
<dbReference type="CTD" id="9821232"/>
<evidence type="ECO:0000256" key="3">
    <source>
        <dbReference type="ARBA" id="ARBA00022840"/>
    </source>
</evidence>